<protein>
    <submittedName>
        <fullName evidence="2">Cytochrome c biogenesis protein CcdA</fullName>
    </submittedName>
</protein>
<feature type="transmembrane region" description="Helical" evidence="1">
    <location>
        <begin position="75"/>
        <end position="93"/>
    </location>
</feature>
<dbReference type="Pfam" id="PF11139">
    <property type="entry name" value="SfLAP"/>
    <property type="match status" value="1"/>
</dbReference>
<evidence type="ECO:0000256" key="1">
    <source>
        <dbReference type="SAM" id="Phobius"/>
    </source>
</evidence>
<proteinExistence type="predicted"/>
<keyword evidence="1" id="KW-1133">Transmembrane helix</keyword>
<reference evidence="2 3" key="1">
    <citation type="submission" date="2020-08" db="EMBL/GenBank/DDBJ databases">
        <title>Sequencing the genomes of 1000 actinobacteria strains.</title>
        <authorList>
            <person name="Klenk H.-P."/>
        </authorList>
    </citation>
    <scope>NUCLEOTIDE SEQUENCE [LARGE SCALE GENOMIC DNA]</scope>
    <source>
        <strain evidence="2 3">DSM 45582</strain>
    </source>
</reference>
<feature type="transmembrane region" description="Helical" evidence="1">
    <location>
        <begin position="38"/>
        <end position="60"/>
    </location>
</feature>
<dbReference type="RefSeq" id="WP_184484245.1">
    <property type="nucleotide sequence ID" value="NZ_JACHIV010000001.1"/>
</dbReference>
<name>A0A840NNN7_9PSEU</name>
<accession>A0A840NNN7</accession>
<dbReference type="EMBL" id="JACHIV010000001">
    <property type="protein sequence ID" value="MBB5072711.1"/>
    <property type="molecule type" value="Genomic_DNA"/>
</dbReference>
<comment type="caution">
    <text evidence="2">The sequence shown here is derived from an EMBL/GenBank/DDBJ whole genome shotgun (WGS) entry which is preliminary data.</text>
</comment>
<evidence type="ECO:0000313" key="3">
    <source>
        <dbReference type="Proteomes" id="UP000580474"/>
    </source>
</evidence>
<keyword evidence="1" id="KW-0472">Membrane</keyword>
<sequence>MSSLLGFYGLSLLDALNPSALAVTLFLLLRGGPFRTRVLTYVGAIFTTYLLLGVLIYFGLDGFLRIADSAVAERVGYALAALGGSAMLLYALFPPESAKRGPRLPKIPEHLPLGVVFGVGVTITIAEFSTALPYLGALGILRGFTSDALVALPLLASYVAIFVLPPLLLMVGFGRFEGALRPRMRRWLDKRAEKKDDTWLWLLGIVGFVLASRGVKYYLGVFGLG</sequence>
<feature type="transmembrane region" description="Helical" evidence="1">
    <location>
        <begin position="113"/>
        <end position="135"/>
    </location>
</feature>
<keyword evidence="3" id="KW-1185">Reference proteome</keyword>
<feature type="transmembrane region" description="Helical" evidence="1">
    <location>
        <begin position="6"/>
        <end position="29"/>
    </location>
</feature>
<feature type="transmembrane region" description="Helical" evidence="1">
    <location>
        <begin position="155"/>
        <end position="178"/>
    </location>
</feature>
<dbReference type="InterPro" id="IPR021315">
    <property type="entry name" value="Gap/Sap"/>
</dbReference>
<feature type="transmembrane region" description="Helical" evidence="1">
    <location>
        <begin position="199"/>
        <end position="219"/>
    </location>
</feature>
<dbReference type="Proteomes" id="UP000580474">
    <property type="component" value="Unassembled WGS sequence"/>
</dbReference>
<keyword evidence="1" id="KW-0812">Transmembrane</keyword>
<gene>
    <name evidence="2" type="ORF">BJ969_005799</name>
</gene>
<organism evidence="2 3">
    <name type="scientific">Saccharopolyspora gloriosae</name>
    <dbReference type="NCBI Taxonomy" id="455344"/>
    <lineage>
        <taxon>Bacteria</taxon>
        <taxon>Bacillati</taxon>
        <taxon>Actinomycetota</taxon>
        <taxon>Actinomycetes</taxon>
        <taxon>Pseudonocardiales</taxon>
        <taxon>Pseudonocardiaceae</taxon>
        <taxon>Saccharopolyspora</taxon>
    </lineage>
</organism>
<evidence type="ECO:0000313" key="2">
    <source>
        <dbReference type="EMBL" id="MBB5072711.1"/>
    </source>
</evidence>
<dbReference type="AlphaFoldDB" id="A0A840NNN7"/>